<keyword evidence="10" id="KW-1185">Reference proteome</keyword>
<evidence type="ECO:0000256" key="4">
    <source>
        <dbReference type="ARBA" id="ARBA00022884"/>
    </source>
</evidence>
<evidence type="ECO:0000313" key="9">
    <source>
        <dbReference type="EMBL" id="KAF7992060.1"/>
    </source>
</evidence>
<keyword evidence="3" id="KW-0677">Repeat</keyword>
<proteinExistence type="predicted"/>
<keyword evidence="4 6" id="KW-0694">RNA-binding</keyword>
<dbReference type="Gene3D" id="3.30.70.330">
    <property type="match status" value="2"/>
</dbReference>
<dbReference type="PANTHER" id="PTHR16105:SF0">
    <property type="entry name" value="RNA-BINDING REGION-CONTAINING PROTEIN 3"/>
    <property type="match status" value="1"/>
</dbReference>
<evidence type="ECO:0000259" key="8">
    <source>
        <dbReference type="PROSITE" id="PS50102"/>
    </source>
</evidence>
<dbReference type="AlphaFoldDB" id="A0A835CT88"/>
<name>A0A835CT88_APHGI</name>
<keyword evidence="5" id="KW-0539">Nucleus</keyword>
<dbReference type="SMART" id="SM00360">
    <property type="entry name" value="RRM"/>
    <property type="match status" value="2"/>
</dbReference>
<evidence type="ECO:0000256" key="1">
    <source>
        <dbReference type="ARBA" id="ARBA00004123"/>
    </source>
</evidence>
<feature type="domain" description="RRM" evidence="8">
    <location>
        <begin position="394"/>
        <end position="477"/>
    </location>
</feature>
<dbReference type="Gene3D" id="6.10.250.610">
    <property type="match status" value="1"/>
</dbReference>
<dbReference type="InterPro" id="IPR012677">
    <property type="entry name" value="Nucleotide-bd_a/b_plait_sf"/>
</dbReference>
<dbReference type="OrthoDB" id="448399at2759"/>
<dbReference type="SUPFAM" id="SSF54928">
    <property type="entry name" value="RNA-binding domain, RBD"/>
    <property type="match status" value="2"/>
</dbReference>
<dbReference type="GO" id="GO:0005689">
    <property type="term" value="C:U12-type spliceosomal complex"/>
    <property type="evidence" value="ECO:0007669"/>
    <property type="project" value="TreeGrafter"/>
</dbReference>
<dbReference type="InterPro" id="IPR000504">
    <property type="entry name" value="RRM_dom"/>
</dbReference>
<evidence type="ECO:0000313" key="10">
    <source>
        <dbReference type="Proteomes" id="UP000639338"/>
    </source>
</evidence>
<dbReference type="GO" id="GO:0030626">
    <property type="term" value="F:U12 snRNA binding"/>
    <property type="evidence" value="ECO:0007669"/>
    <property type="project" value="TreeGrafter"/>
</dbReference>
<feature type="region of interest" description="Disordered" evidence="7">
    <location>
        <begin position="228"/>
        <end position="247"/>
    </location>
</feature>
<reference evidence="9 10" key="1">
    <citation type="submission" date="2020-08" db="EMBL/GenBank/DDBJ databases">
        <title>Aphidius gifuensis genome sequencing and assembly.</title>
        <authorList>
            <person name="Du Z."/>
        </authorList>
    </citation>
    <scope>NUCLEOTIDE SEQUENCE [LARGE SCALE GENOMIC DNA]</scope>
    <source>
        <strain evidence="9">YNYX2018</strain>
        <tissue evidence="9">Adults</tissue>
    </source>
</reference>
<evidence type="ECO:0000256" key="2">
    <source>
        <dbReference type="ARBA" id="ARBA00020364"/>
    </source>
</evidence>
<dbReference type="FunFam" id="3.30.70.330:FF:000207">
    <property type="entry name" value="RNA-binding region (RNP1, RRM)-containing 3"/>
    <property type="match status" value="1"/>
</dbReference>
<comment type="caution">
    <text evidence="9">The sequence shown here is derived from an EMBL/GenBank/DDBJ whole genome shotgun (WGS) entry which is preliminary data.</text>
</comment>
<evidence type="ECO:0000256" key="6">
    <source>
        <dbReference type="PROSITE-ProRule" id="PRU00176"/>
    </source>
</evidence>
<dbReference type="PROSITE" id="PS50102">
    <property type="entry name" value="RRM"/>
    <property type="match status" value="2"/>
</dbReference>
<comment type="subcellular location">
    <subcellularLocation>
        <location evidence="1">Nucleus</location>
    </subcellularLocation>
</comment>
<dbReference type="PANTHER" id="PTHR16105">
    <property type="entry name" value="RNA-BINDING REGION-CONTAINING PROTEIN 3"/>
    <property type="match status" value="1"/>
</dbReference>
<dbReference type="InterPro" id="IPR035979">
    <property type="entry name" value="RBD_domain_sf"/>
</dbReference>
<dbReference type="GO" id="GO:0000398">
    <property type="term" value="P:mRNA splicing, via spliceosome"/>
    <property type="evidence" value="ECO:0007669"/>
    <property type="project" value="TreeGrafter"/>
</dbReference>
<dbReference type="CDD" id="cd12239">
    <property type="entry name" value="RRM2_RBM40_like"/>
    <property type="match status" value="1"/>
</dbReference>
<sequence length="481" mass="55942">MTSLMNESDTLCVLHLPPNLTDEKRDELFKKYGATETKTFRKSNKYTRTLVKFASNEIATKAFLQLHQLVVKGHYLKIDFAKKTIDNESKDFDNVNINDEMTNDKKKKDTVNTEHFQAFIKKLNSWTTNYTFAQPPPPNISYKYPSPTRNTLLRIAIQLIKEPAFYTQVLHLMNRMNLPPPFEELDDEFPTLRQVYDVEKYQNIFGQIVNEHQHSTELINNFGDVVEQQGEEEDDEEESEIETDEDEKIQKIDIIPKKRKISQSKKRLKLSNIVNSSKKLKTTSTSVQKPMRPEEIFEPVCREEPKNLKIELKSIDEQNILNSNKIIAPEDGGGFGLMYPIIDKHDKSQEEPTDSSEKSQEYISSKELAAKRLSPNEQKQFKVFENYHPGVPSCRLYIKNLDKKVQIDDLHYIYKRYVKSDLENSQSQYDVRLMQEGRMKGQAFITFQNVEQAQLALNETNGYELFGKPVVVQFSNKPTKS</sequence>
<evidence type="ECO:0000256" key="7">
    <source>
        <dbReference type="SAM" id="MobiDB-lite"/>
    </source>
</evidence>
<feature type="compositionally biased region" description="Acidic residues" evidence="7">
    <location>
        <begin position="229"/>
        <end position="247"/>
    </location>
</feature>
<dbReference type="GO" id="GO:0097157">
    <property type="term" value="F:pre-mRNA intronic binding"/>
    <property type="evidence" value="ECO:0007669"/>
    <property type="project" value="TreeGrafter"/>
</dbReference>
<evidence type="ECO:0000256" key="5">
    <source>
        <dbReference type="ARBA" id="ARBA00023242"/>
    </source>
</evidence>
<protein>
    <recommendedName>
        <fullName evidence="2">RNA-binding region-containing protein 3</fullName>
    </recommendedName>
</protein>
<gene>
    <name evidence="9" type="ORF">HCN44_001385</name>
</gene>
<dbReference type="Pfam" id="PF00076">
    <property type="entry name" value="RRM_1"/>
    <property type="match status" value="2"/>
</dbReference>
<evidence type="ECO:0000256" key="3">
    <source>
        <dbReference type="ARBA" id="ARBA00022737"/>
    </source>
</evidence>
<dbReference type="Proteomes" id="UP000639338">
    <property type="component" value="Unassembled WGS sequence"/>
</dbReference>
<feature type="domain" description="RRM" evidence="8">
    <location>
        <begin position="9"/>
        <end position="83"/>
    </location>
</feature>
<organism evidence="9 10">
    <name type="scientific">Aphidius gifuensis</name>
    <name type="common">Parasitoid wasp</name>
    <dbReference type="NCBI Taxonomy" id="684658"/>
    <lineage>
        <taxon>Eukaryota</taxon>
        <taxon>Metazoa</taxon>
        <taxon>Ecdysozoa</taxon>
        <taxon>Arthropoda</taxon>
        <taxon>Hexapoda</taxon>
        <taxon>Insecta</taxon>
        <taxon>Pterygota</taxon>
        <taxon>Neoptera</taxon>
        <taxon>Endopterygota</taxon>
        <taxon>Hymenoptera</taxon>
        <taxon>Apocrita</taxon>
        <taxon>Ichneumonoidea</taxon>
        <taxon>Braconidae</taxon>
        <taxon>Aphidiinae</taxon>
        <taxon>Aphidius</taxon>
    </lineage>
</organism>
<dbReference type="EMBL" id="JACMRX010000003">
    <property type="protein sequence ID" value="KAF7992060.1"/>
    <property type="molecule type" value="Genomic_DNA"/>
</dbReference>
<dbReference type="InterPro" id="IPR045164">
    <property type="entry name" value="RBM41/RNPC3"/>
</dbReference>
<accession>A0A835CT88</accession>